<comment type="caution">
    <text evidence="3">The sequence shown here is derived from an EMBL/GenBank/DDBJ whole genome shotgun (WGS) entry which is preliminary data.</text>
</comment>
<dbReference type="EMBL" id="CAXAMM010010876">
    <property type="protein sequence ID" value="CAK9024408.1"/>
    <property type="molecule type" value="Genomic_DNA"/>
</dbReference>
<sequence length="330" mass="37174">MLQAKVARVLAMIRSSELKPDAGRAHRLFDLVDKEEHTQVIPEPATPEQSEESDYDEDELQTAHNEVINKKRPKMPDELFDEFSLVAHRLTSTIHVVKDFGEGLLACGRHRTVNMEDLEQDSIDPAVAAFCQQCSTVMTVYTTRYSEATTDVTTHALITWLTVHIGRIKVTKRQELADCSLSGDLKLRSALTRRALAYELAYNHGLFANASTVPCFVELFSGSGNLSAAMRERGFRVFAVDHEFNAHAWNIAKTPDGLRFDTALEAEYPSMLCQRMADLLAAKLHLPVVPPPLVDLAKSRMRAILLIKSMAEDLEEQEEQLKRSMQSMYR</sequence>
<protein>
    <recommendedName>
        <fullName evidence="5">Trimethylguanosine synthase</fullName>
    </recommendedName>
</protein>
<organism evidence="3 4">
    <name type="scientific">Durusdinium trenchii</name>
    <dbReference type="NCBI Taxonomy" id="1381693"/>
    <lineage>
        <taxon>Eukaryota</taxon>
        <taxon>Sar</taxon>
        <taxon>Alveolata</taxon>
        <taxon>Dinophyceae</taxon>
        <taxon>Suessiales</taxon>
        <taxon>Symbiodiniaceae</taxon>
        <taxon>Durusdinium</taxon>
    </lineage>
</organism>
<evidence type="ECO:0000256" key="2">
    <source>
        <dbReference type="SAM" id="MobiDB-lite"/>
    </source>
</evidence>
<dbReference type="Proteomes" id="UP001642464">
    <property type="component" value="Unassembled WGS sequence"/>
</dbReference>
<evidence type="ECO:0000313" key="4">
    <source>
        <dbReference type="Proteomes" id="UP001642464"/>
    </source>
</evidence>
<name>A0ABP0KDT4_9DINO</name>
<evidence type="ECO:0000256" key="1">
    <source>
        <dbReference type="SAM" id="Coils"/>
    </source>
</evidence>
<feature type="region of interest" description="Disordered" evidence="2">
    <location>
        <begin position="36"/>
        <end position="57"/>
    </location>
</feature>
<feature type="coiled-coil region" evidence="1">
    <location>
        <begin position="300"/>
        <end position="327"/>
    </location>
</feature>
<reference evidence="3 4" key="1">
    <citation type="submission" date="2024-02" db="EMBL/GenBank/DDBJ databases">
        <authorList>
            <person name="Chen Y."/>
            <person name="Shah S."/>
            <person name="Dougan E. K."/>
            <person name="Thang M."/>
            <person name="Chan C."/>
        </authorList>
    </citation>
    <scope>NUCLEOTIDE SEQUENCE [LARGE SCALE GENOMIC DNA]</scope>
</reference>
<accession>A0ABP0KDT4</accession>
<keyword evidence="1" id="KW-0175">Coiled coil</keyword>
<evidence type="ECO:0000313" key="3">
    <source>
        <dbReference type="EMBL" id="CAK9024408.1"/>
    </source>
</evidence>
<feature type="non-terminal residue" evidence="3">
    <location>
        <position position="330"/>
    </location>
</feature>
<proteinExistence type="predicted"/>
<evidence type="ECO:0008006" key="5">
    <source>
        <dbReference type="Google" id="ProtNLM"/>
    </source>
</evidence>
<gene>
    <name evidence="3" type="ORF">SCF082_LOCUS16609</name>
</gene>
<keyword evidence="4" id="KW-1185">Reference proteome</keyword>